<evidence type="ECO:0000259" key="3">
    <source>
        <dbReference type="Pfam" id="PF20684"/>
    </source>
</evidence>
<reference evidence="4" key="1">
    <citation type="journal article" date="2020" name="Stud. Mycol.">
        <title>101 Dothideomycetes genomes: a test case for predicting lifestyles and emergence of pathogens.</title>
        <authorList>
            <person name="Haridas S."/>
            <person name="Albert R."/>
            <person name="Binder M."/>
            <person name="Bloem J."/>
            <person name="Labutti K."/>
            <person name="Salamov A."/>
            <person name="Andreopoulos B."/>
            <person name="Baker S."/>
            <person name="Barry K."/>
            <person name="Bills G."/>
            <person name="Bluhm B."/>
            <person name="Cannon C."/>
            <person name="Castanera R."/>
            <person name="Culley D."/>
            <person name="Daum C."/>
            <person name="Ezra D."/>
            <person name="Gonzalez J."/>
            <person name="Henrissat B."/>
            <person name="Kuo A."/>
            <person name="Liang C."/>
            <person name="Lipzen A."/>
            <person name="Lutzoni F."/>
            <person name="Magnuson J."/>
            <person name="Mondo S."/>
            <person name="Nolan M."/>
            <person name="Ohm R."/>
            <person name="Pangilinan J."/>
            <person name="Park H.-J."/>
            <person name="Ramirez L."/>
            <person name="Alfaro M."/>
            <person name="Sun H."/>
            <person name="Tritt A."/>
            <person name="Yoshinaga Y."/>
            <person name="Zwiers L.-H."/>
            <person name="Turgeon B."/>
            <person name="Goodwin S."/>
            <person name="Spatafora J."/>
            <person name="Crous P."/>
            <person name="Grigoriev I."/>
        </authorList>
    </citation>
    <scope>NUCLEOTIDE SEQUENCE</scope>
    <source>
        <strain evidence="4">CBS 183.55</strain>
    </source>
</reference>
<protein>
    <recommendedName>
        <fullName evidence="3">Rhodopsin domain-containing protein</fullName>
    </recommendedName>
</protein>
<feature type="transmembrane region" description="Helical" evidence="2">
    <location>
        <begin position="175"/>
        <end position="200"/>
    </location>
</feature>
<evidence type="ECO:0000313" key="4">
    <source>
        <dbReference type="EMBL" id="KAF1923659.1"/>
    </source>
</evidence>
<proteinExistence type="predicted"/>
<gene>
    <name evidence="4" type="ORF">M421DRAFT_307115</name>
</gene>
<keyword evidence="5" id="KW-1185">Reference proteome</keyword>
<dbReference type="GeneID" id="54346815"/>
<feature type="domain" description="Rhodopsin" evidence="3">
    <location>
        <begin position="12"/>
        <end position="187"/>
    </location>
</feature>
<dbReference type="PANTHER" id="PTHR39614:SF2">
    <property type="entry name" value="INTEGRAL MEMBRANE PROTEIN"/>
    <property type="match status" value="1"/>
</dbReference>
<dbReference type="EMBL" id="ML979002">
    <property type="protein sequence ID" value="KAF1923659.1"/>
    <property type="molecule type" value="Genomic_DNA"/>
</dbReference>
<keyword evidence="2" id="KW-1133">Transmembrane helix</keyword>
<organism evidence="4 5">
    <name type="scientific">Didymella exigua CBS 183.55</name>
    <dbReference type="NCBI Taxonomy" id="1150837"/>
    <lineage>
        <taxon>Eukaryota</taxon>
        <taxon>Fungi</taxon>
        <taxon>Dikarya</taxon>
        <taxon>Ascomycota</taxon>
        <taxon>Pezizomycotina</taxon>
        <taxon>Dothideomycetes</taxon>
        <taxon>Pleosporomycetidae</taxon>
        <taxon>Pleosporales</taxon>
        <taxon>Pleosporineae</taxon>
        <taxon>Didymellaceae</taxon>
        <taxon>Didymella</taxon>
    </lineage>
</organism>
<keyword evidence="2" id="KW-0812">Transmembrane</keyword>
<dbReference type="AlphaFoldDB" id="A0A6A5R8L3"/>
<dbReference type="Proteomes" id="UP000800082">
    <property type="component" value="Unassembled WGS sequence"/>
</dbReference>
<feature type="transmembrane region" description="Helical" evidence="2">
    <location>
        <begin position="24"/>
        <end position="46"/>
    </location>
</feature>
<evidence type="ECO:0000313" key="5">
    <source>
        <dbReference type="Proteomes" id="UP000800082"/>
    </source>
</evidence>
<feature type="region of interest" description="Disordered" evidence="1">
    <location>
        <begin position="267"/>
        <end position="302"/>
    </location>
</feature>
<evidence type="ECO:0000256" key="1">
    <source>
        <dbReference type="SAM" id="MobiDB-lite"/>
    </source>
</evidence>
<dbReference type="InterPro" id="IPR049326">
    <property type="entry name" value="Rhodopsin_dom_fungi"/>
</dbReference>
<dbReference type="OrthoDB" id="3897607at2759"/>
<dbReference type="Pfam" id="PF20684">
    <property type="entry name" value="Fung_rhodopsin"/>
    <property type="match status" value="1"/>
</dbReference>
<dbReference type="PANTHER" id="PTHR39614">
    <property type="entry name" value="INTEGRAL MEMBRANE PROTEIN"/>
    <property type="match status" value="1"/>
</dbReference>
<name>A0A6A5R8L3_9PLEO</name>
<feature type="transmembrane region" description="Helical" evidence="2">
    <location>
        <begin position="98"/>
        <end position="121"/>
    </location>
</feature>
<dbReference type="RefSeq" id="XP_033443912.1">
    <property type="nucleotide sequence ID" value="XM_033589168.1"/>
</dbReference>
<feature type="transmembrane region" description="Helical" evidence="2">
    <location>
        <begin position="133"/>
        <end position="155"/>
    </location>
</feature>
<accession>A0A6A5R8L3</accession>
<keyword evidence="2" id="KW-0472">Membrane</keyword>
<feature type="transmembrane region" description="Helical" evidence="2">
    <location>
        <begin position="53"/>
        <end position="78"/>
    </location>
</feature>
<sequence length="334" mass="36186">MLIMPTAKSHVTETRLSGVRVRSYASTILFVIAISLSKMPIVIWLYRLELARVYRVGVITIGGAILAFMLASTTTVIFQCEMPNPWDMQMGRCISTRSIWTILIVIDITLDIVLIAVPVIVVTSLGVEQRREIWTSLGLSLRTLLVIASVIRLVYLHQPGLGDFDPVLESLPYTIAAQCQVVMAAVLAYASVLPCLASLVKVPPSNLQAILNKHWSGSSIGSDIATDYFASAPSTPMQEPLSVIQASMATPANPCFCSPHSSIGSLASPGKLAPARPPPPPAAQRPDMSMFTHRPTVRRPPPVTLLRASSGDPPVGAYREQGSVRLSRHVRFVV</sequence>
<evidence type="ECO:0000256" key="2">
    <source>
        <dbReference type="SAM" id="Phobius"/>
    </source>
</evidence>